<dbReference type="EMBL" id="JAPFFL010000015">
    <property type="protein sequence ID" value="KAJ6677154.1"/>
    <property type="molecule type" value="Genomic_DNA"/>
</dbReference>
<name>A0A9Q0NWF2_SALVM</name>
<reference evidence="1" key="2">
    <citation type="journal article" date="2023" name="Int. J. Mol. Sci.">
        <title>De Novo Assembly and Annotation of 11 Diverse Shrub Willow (Salix) Genomes Reveals Novel Gene Organization in Sex-Linked Regions.</title>
        <authorList>
            <person name="Hyden B."/>
            <person name="Feng K."/>
            <person name="Yates T.B."/>
            <person name="Jawdy S."/>
            <person name="Cereghino C."/>
            <person name="Smart L.B."/>
            <person name="Muchero W."/>
        </authorList>
    </citation>
    <scope>NUCLEOTIDE SEQUENCE [LARGE SCALE GENOMIC DNA]</scope>
    <source>
        <tissue evidence="1">Shoot tip</tissue>
    </source>
</reference>
<comment type="caution">
    <text evidence="1">The sequence shown here is derived from an EMBL/GenBank/DDBJ whole genome shotgun (WGS) entry which is preliminary data.</text>
</comment>
<evidence type="ECO:0000313" key="1">
    <source>
        <dbReference type="EMBL" id="KAJ6677154.1"/>
    </source>
</evidence>
<dbReference type="AlphaFoldDB" id="A0A9Q0NWF2"/>
<accession>A0A9Q0NWF2</accession>
<gene>
    <name evidence="1" type="ORF">OIU85_010339</name>
</gene>
<proteinExistence type="predicted"/>
<sequence>MPSCAACDSITICFPGALQYLIGSFNLAKQLHQCSPSEREKSYHKSLSSCSSRRTPSIMAGPSITEQAAQAIQAAAQAVGPPPSWLDHQLQNKLLKPYKLLLKP</sequence>
<reference evidence="1" key="1">
    <citation type="submission" date="2022-11" db="EMBL/GenBank/DDBJ databases">
        <authorList>
            <person name="Hyden B.L."/>
            <person name="Feng K."/>
            <person name="Yates T."/>
            <person name="Jawdy S."/>
            <person name="Smart L.B."/>
            <person name="Muchero W."/>
        </authorList>
    </citation>
    <scope>NUCLEOTIDE SEQUENCE</scope>
    <source>
        <tissue evidence="1">Shoot tip</tissue>
    </source>
</reference>
<organism evidence="1 2">
    <name type="scientific">Salix viminalis</name>
    <name type="common">Common osier</name>
    <name type="synonym">Basket willow</name>
    <dbReference type="NCBI Taxonomy" id="40686"/>
    <lineage>
        <taxon>Eukaryota</taxon>
        <taxon>Viridiplantae</taxon>
        <taxon>Streptophyta</taxon>
        <taxon>Embryophyta</taxon>
        <taxon>Tracheophyta</taxon>
        <taxon>Spermatophyta</taxon>
        <taxon>Magnoliopsida</taxon>
        <taxon>eudicotyledons</taxon>
        <taxon>Gunneridae</taxon>
        <taxon>Pentapetalae</taxon>
        <taxon>rosids</taxon>
        <taxon>fabids</taxon>
        <taxon>Malpighiales</taxon>
        <taxon>Salicaceae</taxon>
        <taxon>Saliceae</taxon>
        <taxon>Salix</taxon>
    </lineage>
</organism>
<protein>
    <submittedName>
        <fullName evidence="1">Uncharacterized protein</fullName>
    </submittedName>
</protein>
<evidence type="ECO:0000313" key="2">
    <source>
        <dbReference type="Proteomes" id="UP001151529"/>
    </source>
</evidence>
<dbReference type="Proteomes" id="UP001151529">
    <property type="component" value="Chromosome 15Z"/>
</dbReference>
<keyword evidence="2" id="KW-1185">Reference proteome</keyword>